<feature type="domain" description="BPL/LPL catalytic" evidence="5">
    <location>
        <begin position="4"/>
        <end position="181"/>
    </location>
</feature>
<dbReference type="Pfam" id="PF02237">
    <property type="entry name" value="BPL_C"/>
    <property type="match status" value="1"/>
</dbReference>
<dbReference type="Gene3D" id="3.30.930.10">
    <property type="entry name" value="Bira Bifunctional Protein, Domain 2"/>
    <property type="match status" value="1"/>
</dbReference>
<dbReference type="SUPFAM" id="SSF55681">
    <property type="entry name" value="Class II aaRS and biotin synthetases"/>
    <property type="match status" value="1"/>
</dbReference>
<dbReference type="PROSITE" id="PS51733">
    <property type="entry name" value="BPL_LPL_CATALYTIC"/>
    <property type="match status" value="1"/>
</dbReference>
<dbReference type="GO" id="GO:0004077">
    <property type="term" value="F:biotin--[biotin carboxyl-carrier protein] ligase activity"/>
    <property type="evidence" value="ECO:0007669"/>
    <property type="project" value="UniProtKB-EC"/>
</dbReference>
<gene>
    <name evidence="6" type="ORF">VZ95_01280</name>
</gene>
<name>A0A0F3IWI5_9PROT</name>
<dbReference type="Pfam" id="PF03099">
    <property type="entry name" value="BPL_LplA_LipB"/>
    <property type="match status" value="1"/>
</dbReference>
<dbReference type="InterPro" id="IPR045864">
    <property type="entry name" value="aa-tRNA-synth_II/BPL/LPL"/>
</dbReference>
<sequence length="245" mass="26123">MSGLTLPPGWRLQDFESVASTMELATQALVEGAGEGLVIRAREQVSGRGRQGRVWRSPVGNLYMSILIDPAPTLAETAQLSFVAGLAVWRAVSDLAPGAALQLKWPNDLLLDGAKLAGLLLEVPYAGRPAVLGLGINLRTAPTDTPYSATCLPPRATGPVDRDEATEAVTLRLAETLGQWRREGFDSIRRDWQSVAHPIGTPLTVRLTPETPIQGSFDGLGPDGHLRLKTAEGVRQIPAGDVILA</sequence>
<dbReference type="InterPro" id="IPR004143">
    <property type="entry name" value="BPL_LPL_catalytic"/>
</dbReference>
<comment type="catalytic activity">
    <reaction evidence="4">
        <text>biotin + L-lysyl-[protein] + ATP = N(6)-biotinyl-L-lysyl-[protein] + AMP + diphosphate + H(+)</text>
        <dbReference type="Rhea" id="RHEA:11756"/>
        <dbReference type="Rhea" id="RHEA-COMP:9752"/>
        <dbReference type="Rhea" id="RHEA-COMP:10505"/>
        <dbReference type="ChEBI" id="CHEBI:15378"/>
        <dbReference type="ChEBI" id="CHEBI:29969"/>
        <dbReference type="ChEBI" id="CHEBI:30616"/>
        <dbReference type="ChEBI" id="CHEBI:33019"/>
        <dbReference type="ChEBI" id="CHEBI:57586"/>
        <dbReference type="ChEBI" id="CHEBI:83144"/>
        <dbReference type="ChEBI" id="CHEBI:456215"/>
        <dbReference type="EC" id="6.3.4.15"/>
    </reaction>
</comment>
<evidence type="ECO:0000256" key="3">
    <source>
        <dbReference type="ARBA" id="ARBA00024227"/>
    </source>
</evidence>
<accession>A0A0F3IWI5</accession>
<keyword evidence="7" id="KW-1185">Reference proteome</keyword>
<dbReference type="PANTHER" id="PTHR12835">
    <property type="entry name" value="BIOTIN PROTEIN LIGASE"/>
    <property type="match status" value="1"/>
</dbReference>
<organism evidence="6 7">
    <name type="scientific">Elstera litoralis</name>
    <dbReference type="NCBI Taxonomy" id="552518"/>
    <lineage>
        <taxon>Bacteria</taxon>
        <taxon>Pseudomonadati</taxon>
        <taxon>Pseudomonadota</taxon>
        <taxon>Alphaproteobacteria</taxon>
        <taxon>Rhodospirillales</taxon>
        <taxon>Rhodospirillaceae</taxon>
        <taxon>Elstera</taxon>
    </lineage>
</organism>
<dbReference type="EC" id="6.3.4.15" evidence="3"/>
<dbReference type="CDD" id="cd16442">
    <property type="entry name" value="BPL"/>
    <property type="match status" value="1"/>
</dbReference>
<evidence type="ECO:0000256" key="4">
    <source>
        <dbReference type="ARBA" id="ARBA00047846"/>
    </source>
</evidence>
<dbReference type="PANTHER" id="PTHR12835:SF5">
    <property type="entry name" value="BIOTIN--PROTEIN LIGASE"/>
    <property type="match status" value="1"/>
</dbReference>
<proteinExistence type="predicted"/>
<evidence type="ECO:0000259" key="5">
    <source>
        <dbReference type="PROSITE" id="PS51733"/>
    </source>
</evidence>
<dbReference type="EMBL" id="LAJY01000019">
    <property type="protein sequence ID" value="KJV10997.1"/>
    <property type="molecule type" value="Genomic_DNA"/>
</dbReference>
<keyword evidence="1" id="KW-0436">Ligase</keyword>
<protein>
    <recommendedName>
        <fullName evidence="3">biotin--[biotin carboxyl-carrier protein] ligase</fullName>
        <ecNumber evidence="3">6.3.4.15</ecNumber>
    </recommendedName>
</protein>
<dbReference type="PATRIC" id="fig|552518.3.peg.906"/>
<evidence type="ECO:0000313" key="7">
    <source>
        <dbReference type="Proteomes" id="UP000033774"/>
    </source>
</evidence>
<keyword evidence="2" id="KW-0092">Biotin</keyword>
<dbReference type="GO" id="GO:0005737">
    <property type="term" value="C:cytoplasm"/>
    <property type="evidence" value="ECO:0007669"/>
    <property type="project" value="TreeGrafter"/>
</dbReference>
<dbReference type="InterPro" id="IPR003142">
    <property type="entry name" value="BPL_C"/>
</dbReference>
<comment type="caution">
    <text evidence="6">The sequence shown here is derived from an EMBL/GenBank/DDBJ whole genome shotgun (WGS) entry which is preliminary data.</text>
</comment>
<dbReference type="InterPro" id="IPR004408">
    <property type="entry name" value="Biotin_CoA_COase_ligase"/>
</dbReference>
<dbReference type="NCBIfam" id="TIGR00121">
    <property type="entry name" value="birA_ligase"/>
    <property type="match status" value="1"/>
</dbReference>
<evidence type="ECO:0000313" key="6">
    <source>
        <dbReference type="EMBL" id="KJV10997.1"/>
    </source>
</evidence>
<evidence type="ECO:0000256" key="2">
    <source>
        <dbReference type="ARBA" id="ARBA00023267"/>
    </source>
</evidence>
<evidence type="ECO:0000256" key="1">
    <source>
        <dbReference type="ARBA" id="ARBA00022598"/>
    </source>
</evidence>
<reference evidence="6 7" key="1">
    <citation type="submission" date="2015-03" db="EMBL/GenBank/DDBJ databases">
        <title>Draft genome sequence of Elstera litoralis.</title>
        <authorList>
            <person name="Rahalkar M.C."/>
            <person name="Dhakephalkar P.K."/>
            <person name="Pore S.D."/>
            <person name="Arora P."/>
            <person name="Kapse N.G."/>
            <person name="Pandit P.S."/>
        </authorList>
    </citation>
    <scope>NUCLEOTIDE SEQUENCE [LARGE SCALE GENOMIC DNA]</scope>
    <source>
        <strain evidence="6 7">Dia-1</strain>
    </source>
</reference>
<dbReference type="AlphaFoldDB" id="A0A0F3IWI5"/>
<dbReference type="Proteomes" id="UP000033774">
    <property type="component" value="Unassembled WGS sequence"/>
</dbReference>
<dbReference type="Gene3D" id="2.30.30.100">
    <property type="match status" value="1"/>
</dbReference>